<dbReference type="Proteomes" id="UP000024635">
    <property type="component" value="Unassembled WGS sequence"/>
</dbReference>
<proteinExistence type="predicted"/>
<dbReference type="GO" id="GO:0005737">
    <property type="term" value="C:cytoplasm"/>
    <property type="evidence" value="ECO:0007669"/>
    <property type="project" value="TreeGrafter"/>
</dbReference>
<dbReference type="Pfam" id="PF13410">
    <property type="entry name" value="GST_C_2"/>
    <property type="match status" value="1"/>
</dbReference>
<dbReference type="GO" id="GO:0005254">
    <property type="term" value="F:chloride channel activity"/>
    <property type="evidence" value="ECO:0007669"/>
    <property type="project" value="TreeGrafter"/>
</dbReference>
<dbReference type="InterPro" id="IPR036282">
    <property type="entry name" value="Glutathione-S-Trfase_C_sf"/>
</dbReference>
<comment type="caution">
    <text evidence="2">The sequence shown here is derived from an EMBL/GenBank/DDBJ whole genome shotgun (WGS) entry which is preliminary data.</text>
</comment>
<dbReference type="STRING" id="53326.A0A016T6M4"/>
<gene>
    <name evidence="2" type="primary">Acey_s0130.g1551</name>
    <name evidence="2" type="synonym">Acey-exl-1</name>
    <name evidence="2" type="ORF">Y032_0130g1551</name>
</gene>
<evidence type="ECO:0000313" key="3">
    <source>
        <dbReference type="Proteomes" id="UP000024635"/>
    </source>
</evidence>
<dbReference type="GO" id="GO:0016324">
    <property type="term" value="C:apical plasma membrane"/>
    <property type="evidence" value="ECO:0007669"/>
    <property type="project" value="TreeGrafter"/>
</dbReference>
<evidence type="ECO:0008006" key="4">
    <source>
        <dbReference type="Google" id="ProtNLM"/>
    </source>
</evidence>
<feature type="region of interest" description="Disordered" evidence="1">
    <location>
        <begin position="1"/>
        <end position="21"/>
    </location>
</feature>
<dbReference type="Gene3D" id="1.20.1050.10">
    <property type="match status" value="1"/>
</dbReference>
<dbReference type="SUPFAM" id="SSF47616">
    <property type="entry name" value="GST C-terminal domain-like"/>
    <property type="match status" value="1"/>
</dbReference>
<dbReference type="AlphaFoldDB" id="A0A016T6M4"/>
<keyword evidence="3" id="KW-1185">Reference proteome</keyword>
<evidence type="ECO:0000256" key="1">
    <source>
        <dbReference type="SAM" id="MobiDB-lite"/>
    </source>
</evidence>
<protein>
    <recommendedName>
        <fullName evidence="4">GST C-terminal domain-containing protein</fullName>
    </recommendedName>
</protein>
<name>A0A016T6M4_9BILA</name>
<accession>A0A016T6M4</accession>
<organism evidence="2 3">
    <name type="scientific">Ancylostoma ceylanicum</name>
    <dbReference type="NCBI Taxonomy" id="53326"/>
    <lineage>
        <taxon>Eukaryota</taxon>
        <taxon>Metazoa</taxon>
        <taxon>Ecdysozoa</taxon>
        <taxon>Nematoda</taxon>
        <taxon>Chromadorea</taxon>
        <taxon>Rhabditida</taxon>
        <taxon>Rhabditina</taxon>
        <taxon>Rhabditomorpha</taxon>
        <taxon>Strongyloidea</taxon>
        <taxon>Ancylostomatidae</taxon>
        <taxon>Ancylostomatinae</taxon>
        <taxon>Ancylostoma</taxon>
    </lineage>
</organism>
<dbReference type="Gene3D" id="3.40.30.10">
    <property type="entry name" value="Glutaredoxin"/>
    <property type="match status" value="1"/>
</dbReference>
<reference evidence="3" key="1">
    <citation type="journal article" date="2015" name="Nat. Genet.">
        <title>The genome and transcriptome of the zoonotic hookworm Ancylostoma ceylanicum identify infection-specific gene families.</title>
        <authorList>
            <person name="Schwarz E.M."/>
            <person name="Hu Y."/>
            <person name="Antoshechkin I."/>
            <person name="Miller M.M."/>
            <person name="Sternberg P.W."/>
            <person name="Aroian R.V."/>
        </authorList>
    </citation>
    <scope>NUCLEOTIDE SEQUENCE</scope>
    <source>
        <strain evidence="3">HY135</strain>
    </source>
</reference>
<sequence>MSLDDQAVRAAVETKPDTTNPKRLLGEVRPSGNLLRFNTLHEVYCSFLYAPSSKRVVLRAMSRLTLWVRAGSDGLRCGGDPAAHQLFMLMLWKAEKDPNLTFDVKTVNESRPPPEFREAGLRRAPALQISDDTAFNVEDEIMEELENYGPSRERASEAEDATADLFRTFAFYIKDIKKEPTALLGELQRIDQYLASRGRRFLAGDEPSHIDCVVLPRLHSIRIAAKALKEFDIPSEYSSLWAYMKNGYGLKSFTTSCPSDQNTFFGFPWNPKLKVYTGDHPLLVGSTRHPRPPVLKTISNSTSSAIVHAYRARGFGCFEMRSTPDDIRFGTAAIWGAPLEPSCI</sequence>
<evidence type="ECO:0000313" key="2">
    <source>
        <dbReference type="EMBL" id="EYB98588.1"/>
    </source>
</evidence>
<dbReference type="PANTHER" id="PTHR43920">
    <property type="entry name" value="CHLORIDE INTRACELLULAR CHANNEL, ISOFORM A"/>
    <property type="match status" value="1"/>
</dbReference>
<dbReference type="PANTHER" id="PTHR43920:SF10">
    <property type="entry name" value="CHLORIDE INTRACELLULAR CHANNEL EXL-1"/>
    <property type="match status" value="1"/>
</dbReference>
<dbReference type="OrthoDB" id="1935530at2759"/>
<dbReference type="EMBL" id="JARK01001466">
    <property type="protein sequence ID" value="EYB98588.1"/>
    <property type="molecule type" value="Genomic_DNA"/>
</dbReference>